<dbReference type="SUPFAM" id="SSF51126">
    <property type="entry name" value="Pectin lyase-like"/>
    <property type="match status" value="1"/>
</dbReference>
<dbReference type="EMBL" id="AOMB01000013">
    <property type="protein sequence ID" value="EMA40156.1"/>
    <property type="molecule type" value="Genomic_DNA"/>
</dbReference>
<dbReference type="eggNOG" id="arCOG10133">
    <property type="taxonomic scope" value="Archaea"/>
</dbReference>
<feature type="compositionally biased region" description="Acidic residues" evidence="1">
    <location>
        <begin position="563"/>
        <end position="577"/>
    </location>
</feature>
<feature type="compositionally biased region" description="Polar residues" evidence="1">
    <location>
        <begin position="597"/>
        <end position="613"/>
    </location>
</feature>
<evidence type="ECO:0000313" key="2">
    <source>
        <dbReference type="EMBL" id="EMA40156.1"/>
    </source>
</evidence>
<feature type="compositionally biased region" description="Low complexity" evidence="1">
    <location>
        <begin position="416"/>
        <end position="429"/>
    </location>
</feature>
<comment type="caution">
    <text evidence="2">The sequence shown here is derived from an EMBL/GenBank/DDBJ whole genome shotgun (WGS) entry which is preliminary data.</text>
</comment>
<proteinExistence type="predicted"/>
<protein>
    <recommendedName>
        <fullName evidence="4">Right handed beta helix domain-containing protein</fullName>
    </recommendedName>
</protein>
<name>M0M385_9EURY</name>
<dbReference type="eggNOG" id="arCOG10187">
    <property type="taxonomic scope" value="Archaea"/>
</dbReference>
<sequence>MLAGEGAAATERHGISFDNVVDMGDAGDATSAIEDAAESNTLLKFPSGDYELSGQTNVSGKSNFGIVGEGDVTFTVPDDYNGKALNINGGDGVLVENITIDQSNATPDVQVAPDDNLQVHGLKMLGEGISSSTGQSKGDSDAALQAFSPMVRSSGGSGTVQDIVLHNEGRMGAYGRVGVWIGEENKGTIPLRNCNVEGFSGNGVYGSRTSGEVHVEGGLYKNNDLSQVRIGSNGSYVDGVTAVVDVSESRSDNAGEMLNGSGIRIESDRGGSGAAIRNCDVSIGSEANADTGIKVFPNYSGDFTIENTRVEMNSEGYGIRASNPDGGSGSGTLKGVSVTGDATSLVGILIQGRDGTTIEDCCVETEGSRKGIFLENCSDSRVANTTISAGGKGLQLSGSDVEQSNISQGGSCPAPSLSSSSYDGSSVSSVEDDSEDESSSDSEDESSSDSEESSDDSDESDSSSDSDDSSSDSDDSSSDSDDSSSDSDDSSSESSDDSSSDDSSSDSEESSDESDSDDSDDSDSSEDSEDSSSDDSSSDSEESSDDSDESSGNSDGSGSDNELSGDIDESDMPEPEDSANLVITDTSTEGGRIPYEFSTSGDLEKSQTGGATQDDNDDISDNTATGGVQSYRDAYEYEGELVALEVEDYATIKLDDDAGTITVMGEDESGTEYSLEVTGTLEHIDDSSDPISDDGSSVSGGVGSFRDEYSYTGKLVQASIDDSVSITTDPETLDE</sequence>
<organism evidence="2 3">
    <name type="scientific">Halococcus hamelinensis 100A6</name>
    <dbReference type="NCBI Taxonomy" id="1132509"/>
    <lineage>
        <taxon>Archaea</taxon>
        <taxon>Methanobacteriati</taxon>
        <taxon>Methanobacteriota</taxon>
        <taxon>Stenosarchaea group</taxon>
        <taxon>Halobacteria</taxon>
        <taxon>Halobacteriales</taxon>
        <taxon>Halococcaceae</taxon>
        <taxon>Halococcus</taxon>
    </lineage>
</organism>
<dbReference type="InterPro" id="IPR011050">
    <property type="entry name" value="Pectin_lyase_fold/virulence"/>
</dbReference>
<dbReference type="AlphaFoldDB" id="M0M385"/>
<dbReference type="PATRIC" id="fig|1132509.6.peg.1157"/>
<feature type="compositionally biased region" description="Acidic residues" evidence="1">
    <location>
        <begin position="430"/>
        <end position="549"/>
    </location>
</feature>
<evidence type="ECO:0008006" key="4">
    <source>
        <dbReference type="Google" id="ProtNLM"/>
    </source>
</evidence>
<gene>
    <name evidence="2" type="ORF">C447_05017</name>
</gene>
<evidence type="ECO:0000256" key="1">
    <source>
        <dbReference type="SAM" id="MobiDB-lite"/>
    </source>
</evidence>
<dbReference type="Gene3D" id="2.160.20.10">
    <property type="entry name" value="Single-stranded right-handed beta-helix, Pectin lyase-like"/>
    <property type="match status" value="1"/>
</dbReference>
<keyword evidence="3" id="KW-1185">Reference proteome</keyword>
<dbReference type="InterPro" id="IPR012334">
    <property type="entry name" value="Pectin_lyas_fold"/>
</dbReference>
<dbReference type="Proteomes" id="UP000011566">
    <property type="component" value="Unassembled WGS sequence"/>
</dbReference>
<reference evidence="2 3" key="1">
    <citation type="journal article" date="2014" name="PLoS Genet.">
        <title>Phylogenetically driven sequencing of extremely halophilic archaea reveals strategies for static and dynamic osmo-response.</title>
        <authorList>
            <person name="Becker E.A."/>
            <person name="Seitzer P.M."/>
            <person name="Tritt A."/>
            <person name="Larsen D."/>
            <person name="Krusor M."/>
            <person name="Yao A.I."/>
            <person name="Wu D."/>
            <person name="Madern D."/>
            <person name="Eisen J.A."/>
            <person name="Darling A.E."/>
            <person name="Facciotti M.T."/>
        </authorList>
    </citation>
    <scope>NUCLEOTIDE SEQUENCE [LARGE SCALE GENOMIC DNA]</scope>
    <source>
        <strain evidence="2 3">100A6</strain>
    </source>
</reference>
<feature type="region of interest" description="Disordered" evidence="1">
    <location>
        <begin position="389"/>
        <end position="630"/>
    </location>
</feature>
<feature type="compositionally biased region" description="Low complexity" evidence="1">
    <location>
        <begin position="550"/>
        <end position="562"/>
    </location>
</feature>
<feature type="compositionally biased region" description="Polar residues" evidence="1">
    <location>
        <begin position="396"/>
        <end position="410"/>
    </location>
</feature>
<accession>M0M385</accession>
<evidence type="ECO:0000313" key="3">
    <source>
        <dbReference type="Proteomes" id="UP000011566"/>
    </source>
</evidence>